<sequence length="117" mass="13211">MSPAAPPPQEFNKHTRACLRCKLVKTFDQVSRSRSTFSITFHPFDHYQFLTDGCENCDTLNLKNNTELVSQSTTNEYSGVISLIDPKASWASKWLRLGQSKPGCYALEIHSLKSTKI</sequence>
<dbReference type="Gene3D" id="3.30.40.210">
    <property type="match status" value="1"/>
</dbReference>
<name>K8ENM3_9CHLO</name>
<keyword evidence="7" id="KW-1185">Reference proteome</keyword>
<dbReference type="InterPro" id="IPR038510">
    <property type="entry name" value="Spt4_sf"/>
</dbReference>
<dbReference type="GO" id="GO:0000993">
    <property type="term" value="F:RNA polymerase II complex binding"/>
    <property type="evidence" value="ECO:0007669"/>
    <property type="project" value="TreeGrafter"/>
</dbReference>
<dbReference type="RefSeq" id="XP_007509199.1">
    <property type="nucleotide sequence ID" value="XM_007509137.1"/>
</dbReference>
<dbReference type="GeneID" id="19011886"/>
<dbReference type="GO" id="GO:0006355">
    <property type="term" value="P:regulation of DNA-templated transcription"/>
    <property type="evidence" value="ECO:0007669"/>
    <property type="project" value="InterPro"/>
</dbReference>
<dbReference type="eggNOG" id="KOG3490">
    <property type="taxonomic scope" value="Eukaryota"/>
</dbReference>
<evidence type="ECO:0000313" key="6">
    <source>
        <dbReference type="EMBL" id="CCO19656.1"/>
    </source>
</evidence>
<dbReference type="PANTHER" id="PTHR12882">
    <property type="entry name" value="SUPPRESSOR OF TY 4"/>
    <property type="match status" value="1"/>
</dbReference>
<comment type="subcellular location">
    <subcellularLocation>
        <location evidence="1">Nucleus</location>
    </subcellularLocation>
</comment>
<evidence type="ECO:0000259" key="5">
    <source>
        <dbReference type="SMART" id="SM01389"/>
    </source>
</evidence>
<accession>K8ENM3</accession>
<evidence type="ECO:0000313" key="7">
    <source>
        <dbReference type="Proteomes" id="UP000198341"/>
    </source>
</evidence>
<dbReference type="SMART" id="SM01389">
    <property type="entry name" value="Spt4"/>
    <property type="match status" value="1"/>
</dbReference>
<protein>
    <recommendedName>
        <fullName evidence="5">Spt4/RpoE2 zinc finger domain-containing protein</fullName>
    </recommendedName>
</protein>
<comment type="similarity">
    <text evidence="2">Belongs to the SPT4 family.</text>
</comment>
<dbReference type="EMBL" id="FO082265">
    <property type="protein sequence ID" value="CCO19656.1"/>
    <property type="molecule type" value="Genomic_DNA"/>
</dbReference>
<evidence type="ECO:0000256" key="4">
    <source>
        <dbReference type="ARBA" id="ARBA00023242"/>
    </source>
</evidence>
<dbReference type="InterPro" id="IPR029040">
    <property type="entry name" value="RPABC4/Spt4"/>
</dbReference>
<dbReference type="SUPFAM" id="SSF63393">
    <property type="entry name" value="RNA polymerase subunits"/>
    <property type="match status" value="1"/>
</dbReference>
<dbReference type="GO" id="GO:0008270">
    <property type="term" value="F:zinc ion binding"/>
    <property type="evidence" value="ECO:0007669"/>
    <property type="project" value="InterPro"/>
</dbReference>
<dbReference type="OrthoDB" id="248751at2759"/>
<dbReference type="STRING" id="41875.K8ENM3"/>
<feature type="domain" description="Spt4/RpoE2 zinc finger" evidence="5">
    <location>
        <begin position="15"/>
        <end position="110"/>
    </location>
</feature>
<keyword evidence="3" id="KW-0804">Transcription</keyword>
<organism evidence="6 7">
    <name type="scientific">Bathycoccus prasinos</name>
    <dbReference type="NCBI Taxonomy" id="41875"/>
    <lineage>
        <taxon>Eukaryota</taxon>
        <taxon>Viridiplantae</taxon>
        <taxon>Chlorophyta</taxon>
        <taxon>Mamiellophyceae</taxon>
        <taxon>Mamiellales</taxon>
        <taxon>Bathycoccaceae</taxon>
        <taxon>Bathycoccus</taxon>
    </lineage>
</organism>
<reference evidence="6 7" key="1">
    <citation type="submission" date="2011-10" db="EMBL/GenBank/DDBJ databases">
        <authorList>
            <person name="Genoscope - CEA"/>
        </authorList>
    </citation>
    <scope>NUCLEOTIDE SEQUENCE [LARGE SCALE GENOMIC DNA]</scope>
    <source>
        <strain evidence="6 7">RCC 1105</strain>
    </source>
</reference>
<dbReference type="Proteomes" id="UP000198341">
    <property type="component" value="Chromosome 14"/>
</dbReference>
<dbReference type="InterPro" id="IPR009287">
    <property type="entry name" value="Spt4"/>
</dbReference>
<dbReference type="GO" id="GO:0140673">
    <property type="term" value="P:transcription elongation-coupled chromatin remodeling"/>
    <property type="evidence" value="ECO:0007669"/>
    <property type="project" value="InterPro"/>
</dbReference>
<evidence type="ECO:0000256" key="2">
    <source>
        <dbReference type="ARBA" id="ARBA00010464"/>
    </source>
</evidence>
<dbReference type="CDD" id="cd07973">
    <property type="entry name" value="Spt4"/>
    <property type="match status" value="1"/>
</dbReference>
<proteinExistence type="inferred from homology"/>
<dbReference type="Pfam" id="PF06093">
    <property type="entry name" value="Spt4"/>
    <property type="match status" value="1"/>
</dbReference>
<dbReference type="KEGG" id="bpg:Bathy14g01890"/>
<gene>
    <name evidence="6" type="ordered locus">Bathy14g01890</name>
</gene>
<dbReference type="PANTHER" id="PTHR12882:SF1">
    <property type="entry name" value="TRANSCRIPTION ELONGATION FACTOR SPT4"/>
    <property type="match status" value="1"/>
</dbReference>
<dbReference type="GO" id="GO:0032044">
    <property type="term" value="C:DSIF complex"/>
    <property type="evidence" value="ECO:0007669"/>
    <property type="project" value="TreeGrafter"/>
</dbReference>
<evidence type="ECO:0000256" key="1">
    <source>
        <dbReference type="ARBA" id="ARBA00004123"/>
    </source>
</evidence>
<dbReference type="AlphaFoldDB" id="K8ENM3"/>
<evidence type="ECO:0000256" key="3">
    <source>
        <dbReference type="ARBA" id="ARBA00023163"/>
    </source>
</evidence>
<keyword evidence="4" id="KW-0539">Nucleus</keyword>
<dbReference type="InterPro" id="IPR022800">
    <property type="entry name" value="Spt4/RpoE2_Znf"/>
</dbReference>